<accession>E6TV80</accession>
<dbReference type="OrthoDB" id="2990595at2"/>
<proteinExistence type="predicted"/>
<dbReference type="KEGG" id="bco:Bcell_1501"/>
<sequence>MTKHNWDYWKKEVKPVLQSKAEEWQLLGHDRVSQEDVWACFMSMLPRLDVPETLRPHWVVQQLFHLNVNHYMNWLTLEAYRGPSWFNDEEPIDFRLNHYEKKKEVLE</sequence>
<dbReference type="AlphaFoldDB" id="E6TV80"/>
<organism evidence="1 2">
    <name type="scientific">Evansella cellulosilytica (strain ATCC 21833 / DSM 2522 / FERM P-1141 / JCM 9156 / N-4)</name>
    <name type="common">Bacillus cellulosilyticus</name>
    <dbReference type="NCBI Taxonomy" id="649639"/>
    <lineage>
        <taxon>Bacteria</taxon>
        <taxon>Bacillati</taxon>
        <taxon>Bacillota</taxon>
        <taxon>Bacilli</taxon>
        <taxon>Bacillales</taxon>
        <taxon>Bacillaceae</taxon>
        <taxon>Evansella</taxon>
    </lineage>
</organism>
<dbReference type="InterPro" id="IPR025716">
    <property type="entry name" value="Post-transcriptional_regulator"/>
</dbReference>
<dbReference type="Pfam" id="PF13797">
    <property type="entry name" value="Post_transc_reg"/>
    <property type="match status" value="1"/>
</dbReference>
<dbReference type="Proteomes" id="UP000001401">
    <property type="component" value="Chromosome"/>
</dbReference>
<reference evidence="1" key="1">
    <citation type="submission" date="2010-12" db="EMBL/GenBank/DDBJ databases">
        <title>Complete sequence of Bacillus cellulosilyticus DSM 2522.</title>
        <authorList>
            <consortium name="US DOE Joint Genome Institute"/>
            <person name="Lucas S."/>
            <person name="Copeland A."/>
            <person name="Lapidus A."/>
            <person name="Cheng J.-F."/>
            <person name="Bruce D."/>
            <person name="Goodwin L."/>
            <person name="Pitluck S."/>
            <person name="Chertkov O."/>
            <person name="Detter J.C."/>
            <person name="Han C."/>
            <person name="Tapia R."/>
            <person name="Land M."/>
            <person name="Hauser L."/>
            <person name="Jeffries C."/>
            <person name="Kyrpides N."/>
            <person name="Ivanova N."/>
            <person name="Mikhailova N."/>
            <person name="Brumm P."/>
            <person name="Mead D."/>
            <person name="Woyke T."/>
        </authorList>
    </citation>
    <scope>NUCLEOTIDE SEQUENCE [LARGE SCALE GENOMIC DNA]</scope>
    <source>
        <strain evidence="1">DSM 2522</strain>
    </source>
</reference>
<name>E6TV80_EVAC2</name>
<protein>
    <submittedName>
        <fullName evidence="1">Uncharacterized protein</fullName>
    </submittedName>
</protein>
<dbReference type="HOGENOM" id="CLU_161841_1_0_9"/>
<dbReference type="RefSeq" id="WP_013488101.1">
    <property type="nucleotide sequence ID" value="NC_014829.1"/>
</dbReference>
<evidence type="ECO:0000313" key="1">
    <source>
        <dbReference type="EMBL" id="ADU29764.1"/>
    </source>
</evidence>
<dbReference type="STRING" id="649639.Bcell_1501"/>
<gene>
    <name evidence="1" type="ordered locus">Bcell_1501</name>
</gene>
<dbReference type="EMBL" id="CP002394">
    <property type="protein sequence ID" value="ADU29764.1"/>
    <property type="molecule type" value="Genomic_DNA"/>
</dbReference>
<keyword evidence="2" id="KW-1185">Reference proteome</keyword>
<evidence type="ECO:0000313" key="2">
    <source>
        <dbReference type="Proteomes" id="UP000001401"/>
    </source>
</evidence>